<organism evidence="2 3">
    <name type="scientific">Tetrahymena thermophila (strain SB210)</name>
    <dbReference type="NCBI Taxonomy" id="312017"/>
    <lineage>
        <taxon>Eukaryota</taxon>
        <taxon>Sar</taxon>
        <taxon>Alveolata</taxon>
        <taxon>Ciliophora</taxon>
        <taxon>Intramacronucleata</taxon>
        <taxon>Oligohymenophorea</taxon>
        <taxon>Hymenostomatida</taxon>
        <taxon>Tetrahymenina</taxon>
        <taxon>Tetrahymenidae</taxon>
        <taxon>Tetrahymena</taxon>
    </lineage>
</organism>
<evidence type="ECO:0000313" key="2">
    <source>
        <dbReference type="EMBL" id="EWS72617.1"/>
    </source>
</evidence>
<gene>
    <name evidence="2" type="ORF">TTHERM_000431189</name>
</gene>
<protein>
    <submittedName>
        <fullName evidence="2">Uncharacterized protein</fullName>
    </submittedName>
</protein>
<keyword evidence="3" id="KW-1185">Reference proteome</keyword>
<sequence length="123" mass="14375">MVFFKIQSQLKLLRNNRSKQSSTNQKTSKYQTHSNGLKKNLSKNLIDLLTILLIIRILLQKKILNQIVLITTLNINQLVNQQFFLHKLILSSFQLTNFFFLLLTQSNQNFTSFKAFESKLKGD</sequence>
<name>W7X5E1_TETTS</name>
<dbReference type="GeneID" id="24438926"/>
<reference evidence="3" key="1">
    <citation type="journal article" date="2006" name="PLoS Biol.">
        <title>Macronuclear genome sequence of the ciliate Tetrahymena thermophila, a model eukaryote.</title>
        <authorList>
            <person name="Eisen J.A."/>
            <person name="Coyne R.S."/>
            <person name="Wu M."/>
            <person name="Wu D."/>
            <person name="Thiagarajan M."/>
            <person name="Wortman J.R."/>
            <person name="Badger J.H."/>
            <person name="Ren Q."/>
            <person name="Amedeo P."/>
            <person name="Jones K.M."/>
            <person name="Tallon L.J."/>
            <person name="Delcher A.L."/>
            <person name="Salzberg S.L."/>
            <person name="Silva J.C."/>
            <person name="Haas B.J."/>
            <person name="Majoros W.H."/>
            <person name="Farzad M."/>
            <person name="Carlton J.M."/>
            <person name="Smith R.K. Jr."/>
            <person name="Garg J."/>
            <person name="Pearlman R.E."/>
            <person name="Karrer K.M."/>
            <person name="Sun L."/>
            <person name="Manning G."/>
            <person name="Elde N.C."/>
            <person name="Turkewitz A.P."/>
            <person name="Asai D.J."/>
            <person name="Wilkes D.E."/>
            <person name="Wang Y."/>
            <person name="Cai H."/>
            <person name="Collins K."/>
            <person name="Stewart B.A."/>
            <person name="Lee S.R."/>
            <person name="Wilamowska K."/>
            <person name="Weinberg Z."/>
            <person name="Ruzzo W.L."/>
            <person name="Wloga D."/>
            <person name="Gaertig J."/>
            <person name="Frankel J."/>
            <person name="Tsao C.-C."/>
            <person name="Gorovsky M.A."/>
            <person name="Keeling P.J."/>
            <person name="Waller R.F."/>
            <person name="Patron N.J."/>
            <person name="Cherry J.M."/>
            <person name="Stover N.A."/>
            <person name="Krieger C.J."/>
            <person name="del Toro C."/>
            <person name="Ryder H.F."/>
            <person name="Williamson S.C."/>
            <person name="Barbeau R.A."/>
            <person name="Hamilton E.P."/>
            <person name="Orias E."/>
        </authorList>
    </citation>
    <scope>NUCLEOTIDE SEQUENCE [LARGE SCALE GENOMIC DNA]</scope>
    <source>
        <strain evidence="3">SB210</strain>
    </source>
</reference>
<dbReference type="Proteomes" id="UP000009168">
    <property type="component" value="Unassembled WGS sequence"/>
</dbReference>
<evidence type="ECO:0000256" key="1">
    <source>
        <dbReference type="SAM" id="MobiDB-lite"/>
    </source>
</evidence>
<dbReference type="RefSeq" id="XP_012654900.1">
    <property type="nucleotide sequence ID" value="XM_012799446.1"/>
</dbReference>
<dbReference type="AlphaFoldDB" id="W7X5E1"/>
<feature type="region of interest" description="Disordered" evidence="1">
    <location>
        <begin position="15"/>
        <end position="35"/>
    </location>
</feature>
<dbReference type="EMBL" id="GG662532">
    <property type="protein sequence ID" value="EWS72617.1"/>
    <property type="molecule type" value="Genomic_DNA"/>
</dbReference>
<proteinExistence type="predicted"/>
<feature type="compositionally biased region" description="Low complexity" evidence="1">
    <location>
        <begin position="18"/>
        <end position="32"/>
    </location>
</feature>
<dbReference type="KEGG" id="tet:TTHERM_000431189"/>
<dbReference type="InParanoid" id="W7X5E1"/>
<evidence type="ECO:0000313" key="3">
    <source>
        <dbReference type="Proteomes" id="UP000009168"/>
    </source>
</evidence>
<accession>W7X5E1</accession>